<dbReference type="Gene3D" id="6.10.140.1740">
    <property type="match status" value="1"/>
</dbReference>
<dbReference type="Pfam" id="PF12998">
    <property type="entry name" value="ING"/>
    <property type="match status" value="1"/>
</dbReference>
<proteinExistence type="predicted"/>
<dbReference type="InterPro" id="IPR024610">
    <property type="entry name" value="ING_N_histone-binding"/>
</dbReference>
<name>L8X8U9_THACA</name>
<dbReference type="Proteomes" id="UP000011668">
    <property type="component" value="Unassembled WGS sequence"/>
</dbReference>
<dbReference type="STRING" id="983506.L8X8U9"/>
<feature type="domain" description="Inhibitor of growth protein N-terminal histone-binding" evidence="2">
    <location>
        <begin position="9"/>
        <end position="52"/>
    </location>
</feature>
<dbReference type="EMBL" id="AFRT01000068">
    <property type="protein sequence ID" value="ELU45498.1"/>
    <property type="molecule type" value="Genomic_DNA"/>
</dbReference>
<keyword evidence="4" id="KW-1185">Reference proteome</keyword>
<sequence length="74" mass="7869">MEEAANIASESLDNLPSEVAFLLNEIKAKDQKCQEIQERNKGRMAKAFAHRTGSLHGGIASPAATEDSSGPGKD</sequence>
<evidence type="ECO:0000259" key="2">
    <source>
        <dbReference type="Pfam" id="PF12998"/>
    </source>
</evidence>
<dbReference type="AlphaFoldDB" id="L8X8U9"/>
<reference evidence="3 4" key="1">
    <citation type="journal article" date="2013" name="Nat. Commun.">
        <title>The evolution and pathogenic mechanisms of the rice sheath blight pathogen.</title>
        <authorList>
            <person name="Zheng A."/>
            <person name="Lin R."/>
            <person name="Xu L."/>
            <person name="Qin P."/>
            <person name="Tang C."/>
            <person name="Ai P."/>
            <person name="Zhang D."/>
            <person name="Liu Y."/>
            <person name="Sun Z."/>
            <person name="Feng H."/>
            <person name="Wang Y."/>
            <person name="Chen Y."/>
            <person name="Liang X."/>
            <person name="Fu R."/>
            <person name="Li Q."/>
            <person name="Zhang J."/>
            <person name="Yu X."/>
            <person name="Xie Z."/>
            <person name="Ding L."/>
            <person name="Guan P."/>
            <person name="Tang J."/>
            <person name="Liang Y."/>
            <person name="Wang S."/>
            <person name="Deng Q."/>
            <person name="Li S."/>
            <person name="Zhu J."/>
            <person name="Wang L."/>
            <person name="Liu H."/>
            <person name="Li P."/>
        </authorList>
    </citation>
    <scope>NUCLEOTIDE SEQUENCE [LARGE SCALE GENOMIC DNA]</scope>
    <source>
        <strain evidence="4">AG-1 IA</strain>
    </source>
</reference>
<evidence type="ECO:0000313" key="3">
    <source>
        <dbReference type="EMBL" id="ELU45498.1"/>
    </source>
</evidence>
<evidence type="ECO:0000256" key="1">
    <source>
        <dbReference type="SAM" id="MobiDB-lite"/>
    </source>
</evidence>
<evidence type="ECO:0000313" key="4">
    <source>
        <dbReference type="Proteomes" id="UP000011668"/>
    </source>
</evidence>
<organism evidence="3 4">
    <name type="scientific">Thanatephorus cucumeris (strain AG1-IA)</name>
    <name type="common">Rice sheath blight fungus</name>
    <name type="synonym">Rhizoctonia solani</name>
    <dbReference type="NCBI Taxonomy" id="983506"/>
    <lineage>
        <taxon>Eukaryota</taxon>
        <taxon>Fungi</taxon>
        <taxon>Dikarya</taxon>
        <taxon>Basidiomycota</taxon>
        <taxon>Agaricomycotina</taxon>
        <taxon>Agaricomycetes</taxon>
        <taxon>Cantharellales</taxon>
        <taxon>Ceratobasidiaceae</taxon>
        <taxon>Rhizoctonia</taxon>
        <taxon>Rhizoctonia solani AG-1</taxon>
    </lineage>
</organism>
<dbReference type="OrthoDB" id="5411773at2759"/>
<comment type="caution">
    <text evidence="3">The sequence shown here is derived from an EMBL/GenBank/DDBJ whole genome shotgun (WGS) entry which is preliminary data.</text>
</comment>
<dbReference type="HOGENOM" id="CLU_2689492_0_0_1"/>
<accession>L8X8U9</accession>
<feature type="region of interest" description="Disordered" evidence="1">
    <location>
        <begin position="52"/>
        <end position="74"/>
    </location>
</feature>
<gene>
    <name evidence="3" type="ORF">AG1IA_00469</name>
</gene>
<protein>
    <recommendedName>
        <fullName evidence="2">Inhibitor of growth protein N-terminal histone-binding domain-containing protein</fullName>
    </recommendedName>
</protein>